<accession>A8RQV6</accession>
<keyword evidence="1" id="KW-0472">Membrane</keyword>
<reference evidence="2 3" key="1">
    <citation type="submission" date="2007-08" db="EMBL/GenBank/DDBJ databases">
        <authorList>
            <person name="Fulton L."/>
            <person name="Clifton S."/>
            <person name="Fulton B."/>
            <person name="Xu J."/>
            <person name="Minx P."/>
            <person name="Pepin K.H."/>
            <person name="Johnson M."/>
            <person name="Thiruvilangam P."/>
            <person name="Bhonagiri V."/>
            <person name="Nash W.E."/>
            <person name="Mardis E.R."/>
            <person name="Wilson R.K."/>
        </authorList>
    </citation>
    <scope>NUCLEOTIDE SEQUENCE [LARGE SCALE GENOMIC DNA]</scope>
    <source>
        <strain evidence="3">ATCC BAA-613 / DSM 15670 / CCUG 46953 / JCM 12243 / WAL 16351</strain>
    </source>
</reference>
<evidence type="ECO:0000256" key="1">
    <source>
        <dbReference type="SAM" id="Phobius"/>
    </source>
</evidence>
<organism evidence="2 3">
    <name type="scientific">Enterocloster bolteae (strain ATCC BAA-613 / DSM 15670 / CCUG 46953 / JCM 12243 / WAL 16351)</name>
    <name type="common">Clostridium bolteae</name>
    <dbReference type="NCBI Taxonomy" id="411902"/>
    <lineage>
        <taxon>Bacteria</taxon>
        <taxon>Bacillati</taxon>
        <taxon>Bacillota</taxon>
        <taxon>Clostridia</taxon>
        <taxon>Lachnospirales</taxon>
        <taxon>Lachnospiraceae</taxon>
        <taxon>Enterocloster</taxon>
    </lineage>
</organism>
<feature type="transmembrane region" description="Helical" evidence="1">
    <location>
        <begin position="20"/>
        <end position="42"/>
    </location>
</feature>
<comment type="caution">
    <text evidence="2">The sequence shown here is derived from an EMBL/GenBank/DDBJ whole genome shotgun (WGS) entry which is preliminary data.</text>
</comment>
<dbReference type="AlphaFoldDB" id="A8RQV6"/>
<dbReference type="HOGENOM" id="CLU_2914263_0_0_9"/>
<name>A8RQV6_ENTBW</name>
<sequence length="61" mass="7422">MPAPDSLRRLLTLPLFYQAFFDNNIDILLFYIANNAVFILYLKYPHKRCFHHTETRHAKRR</sequence>
<evidence type="ECO:0000313" key="2">
    <source>
        <dbReference type="EMBL" id="EDP16923.1"/>
    </source>
</evidence>
<dbReference type="Proteomes" id="UP000005396">
    <property type="component" value="Unassembled WGS sequence"/>
</dbReference>
<proteinExistence type="predicted"/>
<dbReference type="PaxDb" id="411902-CLOBOL_02837"/>
<gene>
    <name evidence="2" type="ORF">CLOBOL_02837</name>
</gene>
<evidence type="ECO:0000313" key="3">
    <source>
        <dbReference type="Proteomes" id="UP000005396"/>
    </source>
</evidence>
<keyword evidence="1" id="KW-0812">Transmembrane</keyword>
<keyword evidence="1" id="KW-1133">Transmembrane helix</keyword>
<protein>
    <submittedName>
        <fullName evidence="2">Uncharacterized protein</fullName>
    </submittedName>
</protein>
<dbReference type="EMBL" id="ABCC02000026">
    <property type="protein sequence ID" value="EDP16923.1"/>
    <property type="molecule type" value="Genomic_DNA"/>
</dbReference>
<reference evidence="2 3" key="2">
    <citation type="submission" date="2007-09" db="EMBL/GenBank/DDBJ databases">
        <title>Draft genome sequence of Clostridium bolteae (ATCC BAA-613).</title>
        <authorList>
            <person name="Sudarsanam P."/>
            <person name="Ley R."/>
            <person name="Guruge J."/>
            <person name="Turnbaugh P.J."/>
            <person name="Mahowald M."/>
            <person name="Liep D."/>
            <person name="Gordon J."/>
        </authorList>
    </citation>
    <scope>NUCLEOTIDE SEQUENCE [LARGE SCALE GENOMIC DNA]</scope>
    <source>
        <strain evidence="3">ATCC BAA-613 / DSM 15670 / CCUG 46953 / JCM 12243 / WAL 16351</strain>
    </source>
</reference>